<comment type="caution">
    <text evidence="2">The sequence shown here is derived from an EMBL/GenBank/DDBJ whole genome shotgun (WGS) entry which is preliminary data.</text>
</comment>
<keyword evidence="1" id="KW-0812">Transmembrane</keyword>
<dbReference type="InterPro" id="IPR014211">
    <property type="entry name" value="Spore_III_AD"/>
</dbReference>
<dbReference type="EMBL" id="JACRTE010000003">
    <property type="protein sequence ID" value="MBC8596045.1"/>
    <property type="molecule type" value="Genomic_DNA"/>
</dbReference>
<organism evidence="2 3">
    <name type="scientific">Qingrenia yutianensis</name>
    <dbReference type="NCBI Taxonomy" id="2763676"/>
    <lineage>
        <taxon>Bacteria</taxon>
        <taxon>Bacillati</taxon>
        <taxon>Bacillota</taxon>
        <taxon>Clostridia</taxon>
        <taxon>Eubacteriales</taxon>
        <taxon>Oscillospiraceae</taxon>
        <taxon>Qingrenia</taxon>
    </lineage>
</organism>
<evidence type="ECO:0000256" key="1">
    <source>
        <dbReference type="SAM" id="Phobius"/>
    </source>
</evidence>
<evidence type="ECO:0000313" key="3">
    <source>
        <dbReference type="Proteomes" id="UP000647416"/>
    </source>
</evidence>
<feature type="transmembrane region" description="Helical" evidence="1">
    <location>
        <begin position="6"/>
        <end position="23"/>
    </location>
</feature>
<evidence type="ECO:0000313" key="2">
    <source>
        <dbReference type="EMBL" id="MBC8596045.1"/>
    </source>
</evidence>
<sequence length="127" mass="13394">MEAVKISAAAVVGVLLITAIKPFRKDFAVALSILTGIVIFGYIFVYLKSAVGTVGDIMARFNINGTAVEVIFKIICVAYICEFASGICKDAGEGAVASKVETGGKLIIVYLSMPIITSLIDLLANFL</sequence>
<gene>
    <name evidence="2" type="primary">spoIIIAD</name>
    <name evidence="2" type="ORF">H8706_04075</name>
</gene>
<name>A0A926F8T3_9FIRM</name>
<dbReference type="InterPro" id="IPR025664">
    <property type="entry name" value="Spore_III_AC/AD"/>
</dbReference>
<dbReference type="RefSeq" id="WP_178347184.1">
    <property type="nucleotide sequence ID" value="NZ_JACRTE010000003.1"/>
</dbReference>
<keyword evidence="1" id="KW-0472">Membrane</keyword>
<dbReference type="Pfam" id="PF06686">
    <property type="entry name" value="SpoIIIAC"/>
    <property type="match status" value="1"/>
</dbReference>
<feature type="transmembrane region" description="Helical" evidence="1">
    <location>
        <begin position="28"/>
        <end position="47"/>
    </location>
</feature>
<dbReference type="AlphaFoldDB" id="A0A926F8T3"/>
<dbReference type="NCBIfam" id="TIGR02849">
    <property type="entry name" value="spore_III_AD"/>
    <property type="match status" value="1"/>
</dbReference>
<protein>
    <submittedName>
        <fullName evidence="2">Stage III sporulation protein AD</fullName>
    </submittedName>
</protein>
<dbReference type="Proteomes" id="UP000647416">
    <property type="component" value="Unassembled WGS sequence"/>
</dbReference>
<reference evidence="2" key="1">
    <citation type="submission" date="2020-08" db="EMBL/GenBank/DDBJ databases">
        <title>Genome public.</title>
        <authorList>
            <person name="Liu C."/>
            <person name="Sun Q."/>
        </authorList>
    </citation>
    <scope>NUCLEOTIDE SEQUENCE</scope>
    <source>
        <strain evidence="2">NSJ-50</strain>
    </source>
</reference>
<keyword evidence="3" id="KW-1185">Reference proteome</keyword>
<proteinExistence type="predicted"/>
<feature type="transmembrane region" description="Helical" evidence="1">
    <location>
        <begin position="107"/>
        <end position="126"/>
    </location>
</feature>
<accession>A0A926F8T3</accession>
<keyword evidence="1" id="KW-1133">Transmembrane helix</keyword>